<dbReference type="EMBL" id="BMFC01000016">
    <property type="protein sequence ID" value="GGC19775.1"/>
    <property type="molecule type" value="Genomic_DNA"/>
</dbReference>
<keyword evidence="1" id="KW-0472">Membrane</keyword>
<keyword evidence="1" id="KW-1133">Transmembrane helix</keyword>
<reference evidence="3" key="1">
    <citation type="journal article" date="2019" name="Int. J. Syst. Evol. Microbiol.">
        <title>The Global Catalogue of Microorganisms (GCM) 10K type strain sequencing project: providing services to taxonomists for standard genome sequencing and annotation.</title>
        <authorList>
            <consortium name="The Broad Institute Genomics Platform"/>
            <consortium name="The Broad Institute Genome Sequencing Center for Infectious Disease"/>
            <person name="Wu L."/>
            <person name="Ma J."/>
        </authorList>
    </citation>
    <scope>NUCLEOTIDE SEQUENCE [LARGE SCALE GENOMIC DNA]</scope>
    <source>
        <strain evidence="3">CGMCC 1.12478</strain>
    </source>
</reference>
<dbReference type="RefSeq" id="WP_188483919.1">
    <property type="nucleotide sequence ID" value="NZ_BMFC01000016.1"/>
</dbReference>
<organism evidence="2 3">
    <name type="scientific">Marivita lacus</name>
    <dbReference type="NCBI Taxonomy" id="1323742"/>
    <lineage>
        <taxon>Bacteria</taxon>
        <taxon>Pseudomonadati</taxon>
        <taxon>Pseudomonadota</taxon>
        <taxon>Alphaproteobacteria</taxon>
        <taxon>Rhodobacterales</taxon>
        <taxon>Roseobacteraceae</taxon>
        <taxon>Marivita</taxon>
    </lineage>
</organism>
<keyword evidence="3" id="KW-1185">Reference proteome</keyword>
<evidence type="ECO:0000313" key="2">
    <source>
        <dbReference type="EMBL" id="GGC19775.1"/>
    </source>
</evidence>
<name>A0ABQ1L827_9RHOB</name>
<keyword evidence="1" id="KW-0812">Transmembrane</keyword>
<comment type="caution">
    <text evidence="2">The sequence shown here is derived from an EMBL/GenBank/DDBJ whole genome shotgun (WGS) entry which is preliminary data.</text>
</comment>
<proteinExistence type="predicted"/>
<accession>A0ABQ1L827</accession>
<sequence>MIGAVLTAAVVRVGRTLARVATLAAGIAVLVWLALRRGRRDAQAEETLRRANARITALKTARDIRHDLQNADRDDLQRRADRWMRD</sequence>
<gene>
    <name evidence="2" type="ORF">GCM10011363_40570</name>
</gene>
<evidence type="ECO:0000313" key="3">
    <source>
        <dbReference type="Proteomes" id="UP000645462"/>
    </source>
</evidence>
<evidence type="ECO:0000256" key="1">
    <source>
        <dbReference type="SAM" id="Phobius"/>
    </source>
</evidence>
<feature type="transmembrane region" description="Helical" evidence="1">
    <location>
        <begin position="16"/>
        <end position="35"/>
    </location>
</feature>
<protein>
    <submittedName>
        <fullName evidence="2">Uncharacterized protein</fullName>
    </submittedName>
</protein>
<dbReference type="Proteomes" id="UP000645462">
    <property type="component" value="Unassembled WGS sequence"/>
</dbReference>